<proteinExistence type="inferred from homology"/>
<accession>A0ABM5XJ66</accession>
<evidence type="ECO:0000256" key="1">
    <source>
        <dbReference type="ARBA" id="ARBA00004417"/>
    </source>
</evidence>
<comment type="subunit">
    <text evidence="3">The complex is composed of two ATP-binding proteins (LsrA), two transmembrane proteins (LsrC and LsrD) and a solute-binding protein (LsrB).</text>
</comment>
<dbReference type="PROSITE" id="PS50893">
    <property type="entry name" value="ABC_TRANSPORTER_2"/>
    <property type="match status" value="2"/>
</dbReference>
<dbReference type="PANTHER" id="PTHR43790:SF2">
    <property type="entry name" value="AUTOINDUCER 2 IMPORT ATP-BINDING PROTEIN LSRA"/>
    <property type="match status" value="1"/>
</dbReference>
<keyword evidence="12" id="KW-1185">Reference proteome</keyword>
<evidence type="ECO:0000256" key="7">
    <source>
        <dbReference type="ARBA" id="ARBA00023747"/>
    </source>
</evidence>
<comment type="subcellular location">
    <subcellularLocation>
        <location evidence="1">Cell inner membrane</location>
        <topology evidence="1">Peripheral membrane protein</topology>
    </subcellularLocation>
</comment>
<dbReference type="Pfam" id="PF00005">
    <property type="entry name" value="ABC_tran"/>
    <property type="match status" value="2"/>
</dbReference>
<comment type="function">
    <text evidence="7">Part of the ABC transporter complex LsrABCD involved in autoinducer 2 (AI-2) import. Responsible for energy coupling to the transport system.</text>
</comment>
<dbReference type="SUPFAM" id="SSF52540">
    <property type="entry name" value="P-loop containing nucleoside triphosphate hydrolases"/>
    <property type="match status" value="2"/>
</dbReference>
<dbReference type="Gene3D" id="3.40.50.300">
    <property type="entry name" value="P-loop containing nucleotide triphosphate hydrolases"/>
    <property type="match status" value="2"/>
</dbReference>
<dbReference type="PANTHER" id="PTHR43790">
    <property type="entry name" value="CARBOHYDRATE TRANSPORT ATP-BINDING PROTEIN MG119-RELATED"/>
    <property type="match status" value="1"/>
</dbReference>
<sequence length="508" mass="55289">MILRKDSSAMEAKNILTASHISKRYGGVFALNDVSFSLRSGEILGLCGENGAGKSTLVKILGGYVTPDTGTLDIGGMQVELGKRVDPSLITIVHQELSILPHLSVLDNIVIGMKENGQLYRRSRYTEQVTKLLADVGLEHISPFQLAETLSLAERQLVEIARGLASGAHVLLLDEPTATLSDAEIEKVFSIMRKLKAAGTTLVIISHRLDEVFTITDRVTVFRGGKHIFTRNTKDVTGPELVSAMLGHEVERGVIRPQRPHGKVLLECKDVQIENGYGPLDFTCHKGEIVAVVGQLGAGADLFLRTLAGLAPVEQGELLLNQKPVSLDSIYDAEQHSISYVPEDRAGKGAFLEAPIGMNLTSRALDVLSRWGVISKSEDTRNGVELAESFTLNPDRNHEPVSSLSGGNQQKVVLGKAIATNPDLLLLNEPTRGVDIGARADIYQRLRDRADQGLSIVFYSTDLEEILDFADRIVTVFKGEIINSVLRKDATQESILQDILHGKVRDAA</sequence>
<evidence type="ECO:0000259" key="10">
    <source>
        <dbReference type="PROSITE" id="PS50893"/>
    </source>
</evidence>
<evidence type="ECO:0000256" key="9">
    <source>
        <dbReference type="ARBA" id="ARBA00034076"/>
    </source>
</evidence>
<dbReference type="CDD" id="cd03216">
    <property type="entry name" value="ABC_Carb_Monos_I"/>
    <property type="match status" value="1"/>
</dbReference>
<dbReference type="InterPro" id="IPR017871">
    <property type="entry name" value="ABC_transporter-like_CS"/>
</dbReference>
<dbReference type="SMART" id="SM00382">
    <property type="entry name" value="AAA"/>
    <property type="match status" value="2"/>
</dbReference>
<dbReference type="CDD" id="cd03215">
    <property type="entry name" value="ABC_Carb_Monos_II"/>
    <property type="match status" value="1"/>
</dbReference>
<evidence type="ECO:0000256" key="2">
    <source>
        <dbReference type="ARBA" id="ARBA00009404"/>
    </source>
</evidence>
<gene>
    <name evidence="11" type="ORF">AL536_06045</name>
</gene>
<evidence type="ECO:0000256" key="8">
    <source>
        <dbReference type="ARBA" id="ARBA00023798"/>
    </source>
</evidence>
<dbReference type="PROSITE" id="PS00211">
    <property type="entry name" value="ABC_TRANSPORTER_1"/>
    <property type="match status" value="1"/>
</dbReference>
<evidence type="ECO:0000313" key="12">
    <source>
        <dbReference type="Proteomes" id="UP000057088"/>
    </source>
</evidence>
<dbReference type="EMBL" id="CP014034">
    <property type="protein sequence ID" value="AMF93017.1"/>
    <property type="molecule type" value="Genomic_DNA"/>
</dbReference>
<dbReference type="InterPro" id="IPR003439">
    <property type="entry name" value="ABC_transporter-like_ATP-bd"/>
</dbReference>
<keyword evidence="6 11" id="KW-0067">ATP-binding</keyword>
<dbReference type="Proteomes" id="UP000057088">
    <property type="component" value="Chromosome 1"/>
</dbReference>
<keyword evidence="5" id="KW-0547">Nucleotide-binding</keyword>
<organism evidence="11 12">
    <name type="scientific">Vibrio fluvialis</name>
    <dbReference type="NCBI Taxonomy" id="676"/>
    <lineage>
        <taxon>Bacteria</taxon>
        <taxon>Pseudomonadati</taxon>
        <taxon>Pseudomonadota</taxon>
        <taxon>Gammaproteobacteria</taxon>
        <taxon>Vibrionales</taxon>
        <taxon>Vibrionaceae</taxon>
        <taxon>Vibrio</taxon>
    </lineage>
</organism>
<comment type="similarity">
    <text evidence="2">Belongs to the ABC transporter superfamily. AI-2 autoinducer porter (TC 3.A.1.2.8) family.</text>
</comment>
<evidence type="ECO:0000256" key="6">
    <source>
        <dbReference type="ARBA" id="ARBA00022840"/>
    </source>
</evidence>
<evidence type="ECO:0000256" key="3">
    <source>
        <dbReference type="ARBA" id="ARBA00011262"/>
    </source>
</evidence>
<protein>
    <recommendedName>
        <fullName evidence="4">Autoinducer 2 import ATP-binding protein LsrA</fullName>
        <ecNumber evidence="8">7.6.2.13</ecNumber>
    </recommendedName>
</protein>
<evidence type="ECO:0000313" key="11">
    <source>
        <dbReference type="EMBL" id="AMF93017.1"/>
    </source>
</evidence>
<feature type="domain" description="ABC transporter" evidence="10">
    <location>
        <begin position="16"/>
        <end position="249"/>
    </location>
</feature>
<dbReference type="EC" id="7.6.2.13" evidence="8"/>
<reference evidence="12" key="1">
    <citation type="submission" date="2015-12" db="EMBL/GenBank/DDBJ databases">
        <title>FDA dAtabase for Regulatory Grade micrObial Sequences (FDA-ARGOS): Supporting development and validation of Infectious Disease Dx tests.</title>
        <authorList>
            <person name="Hoffmann M."/>
            <person name="Allard M."/>
            <person name="Evans P."/>
            <person name="Brown E."/>
            <person name="Tallon L.J."/>
            <person name="Sadzewicz L."/>
            <person name="Sengamalay N."/>
            <person name="Ott S."/>
            <person name="Godinez A."/>
            <person name="Nagaraj S."/>
            <person name="Vyas G."/>
            <person name="Aluvathingal J."/>
            <person name="Nadendla S."/>
            <person name="Geyer C."/>
            <person name="Sichtig H."/>
        </authorList>
    </citation>
    <scope>NUCLEOTIDE SEQUENCE [LARGE SCALE GENOMIC DNA]</scope>
    <source>
        <strain evidence="12">ATCC 33809</strain>
    </source>
</reference>
<evidence type="ECO:0000256" key="5">
    <source>
        <dbReference type="ARBA" id="ARBA00022741"/>
    </source>
</evidence>
<evidence type="ECO:0000256" key="4">
    <source>
        <dbReference type="ARBA" id="ARBA00019459"/>
    </source>
</evidence>
<dbReference type="InterPro" id="IPR027417">
    <property type="entry name" value="P-loop_NTPase"/>
</dbReference>
<dbReference type="GO" id="GO:0005524">
    <property type="term" value="F:ATP binding"/>
    <property type="evidence" value="ECO:0007669"/>
    <property type="project" value="UniProtKB-KW"/>
</dbReference>
<dbReference type="InterPro" id="IPR050107">
    <property type="entry name" value="ABC_carbohydrate_import_ATPase"/>
</dbReference>
<name>A0ABM5XJ66_VIBFL</name>
<comment type="catalytic activity">
    <reaction evidence="9">
        <text>ATP + H2O + (2R,4S)-2-methyl-2,3,3,4-tetrahydroxytetrahydrofuran-[AI-2-binding protein]Side 1 = ADP + phosphate + (2R,4S)-2-methyl-2,3,3,4-tetrahydroxytetrahydrofuranSide 2 + [AI-2-binding protein]Side 1.</text>
        <dbReference type="EC" id="7.6.2.13"/>
    </reaction>
</comment>
<dbReference type="InterPro" id="IPR003593">
    <property type="entry name" value="AAA+_ATPase"/>
</dbReference>
<feature type="domain" description="ABC transporter" evidence="10">
    <location>
        <begin position="255"/>
        <end position="503"/>
    </location>
</feature>